<evidence type="ECO:0000313" key="3">
    <source>
        <dbReference type="Proteomes" id="UP001206595"/>
    </source>
</evidence>
<evidence type="ECO:0000313" key="2">
    <source>
        <dbReference type="EMBL" id="KAI8577713.1"/>
    </source>
</evidence>
<keyword evidence="1" id="KW-0812">Transmembrane</keyword>
<accession>A0AAD5HD15</accession>
<dbReference type="EMBL" id="MU620937">
    <property type="protein sequence ID" value="KAI8577713.1"/>
    <property type="molecule type" value="Genomic_DNA"/>
</dbReference>
<organism evidence="2 3">
    <name type="scientific">Umbelopsis ramanniana AG</name>
    <dbReference type="NCBI Taxonomy" id="1314678"/>
    <lineage>
        <taxon>Eukaryota</taxon>
        <taxon>Fungi</taxon>
        <taxon>Fungi incertae sedis</taxon>
        <taxon>Mucoromycota</taxon>
        <taxon>Mucoromycotina</taxon>
        <taxon>Umbelopsidomycetes</taxon>
        <taxon>Umbelopsidales</taxon>
        <taxon>Umbelopsidaceae</taxon>
        <taxon>Umbelopsis</taxon>
    </lineage>
</organism>
<keyword evidence="1" id="KW-1133">Transmembrane helix</keyword>
<comment type="caution">
    <text evidence="2">The sequence shown here is derived from an EMBL/GenBank/DDBJ whole genome shotgun (WGS) entry which is preliminary data.</text>
</comment>
<dbReference type="Proteomes" id="UP001206595">
    <property type="component" value="Unassembled WGS sequence"/>
</dbReference>
<evidence type="ECO:0008006" key="4">
    <source>
        <dbReference type="Google" id="ProtNLM"/>
    </source>
</evidence>
<dbReference type="GeneID" id="75915911"/>
<dbReference type="RefSeq" id="XP_051442717.1">
    <property type="nucleotide sequence ID" value="XM_051590568.1"/>
</dbReference>
<dbReference type="AlphaFoldDB" id="A0AAD5HD15"/>
<keyword evidence="1" id="KW-0472">Membrane</keyword>
<sequence>MSTINDITENQSTKEENGMVAETIQLMKIATTTSRGRIGAHLGRNMGRMARDQPNGYLKEGKSHQNHLQLDKRRLYLPSRMSIAMIPRKMTMIRPHRIGNIDLKPVSNIGLPQLIFNACIISFLYLFDFLFRHLSTSKVIW</sequence>
<gene>
    <name evidence="2" type="ORF">K450DRAFT_250473</name>
</gene>
<keyword evidence="3" id="KW-1185">Reference proteome</keyword>
<reference evidence="2" key="1">
    <citation type="submission" date="2021-06" db="EMBL/GenBank/DDBJ databases">
        <authorList>
            <consortium name="DOE Joint Genome Institute"/>
            <person name="Mondo S.J."/>
            <person name="Amses K.R."/>
            <person name="Simmons D.R."/>
            <person name="Longcore J.E."/>
            <person name="Seto K."/>
            <person name="Alves G.H."/>
            <person name="Bonds A.E."/>
            <person name="Quandt C.A."/>
            <person name="Davis W.J."/>
            <person name="Chang Y."/>
            <person name="Letcher P.M."/>
            <person name="Powell M.J."/>
            <person name="Kuo A."/>
            <person name="Labutti K."/>
            <person name="Pangilinan J."/>
            <person name="Andreopoulos W."/>
            <person name="Tritt A."/>
            <person name="Riley R."/>
            <person name="Hundley H."/>
            <person name="Johnson J."/>
            <person name="Lipzen A."/>
            <person name="Barry K."/>
            <person name="Berbee M.L."/>
            <person name="Buchler N.E."/>
            <person name="Grigoriev I.V."/>
            <person name="Spatafora J.W."/>
            <person name="Stajich J.E."/>
            <person name="James T.Y."/>
        </authorList>
    </citation>
    <scope>NUCLEOTIDE SEQUENCE</scope>
    <source>
        <strain evidence="2">AG</strain>
    </source>
</reference>
<reference evidence="2" key="2">
    <citation type="journal article" date="2022" name="Proc. Natl. Acad. Sci. U.S.A.">
        <title>Diploid-dominant life cycles characterize the early evolution of Fungi.</title>
        <authorList>
            <person name="Amses K.R."/>
            <person name="Simmons D.R."/>
            <person name="Longcore J.E."/>
            <person name="Mondo S.J."/>
            <person name="Seto K."/>
            <person name="Jeronimo G.H."/>
            <person name="Bonds A.E."/>
            <person name="Quandt C.A."/>
            <person name="Davis W.J."/>
            <person name="Chang Y."/>
            <person name="Federici B.A."/>
            <person name="Kuo A."/>
            <person name="LaButti K."/>
            <person name="Pangilinan J."/>
            <person name="Andreopoulos W."/>
            <person name="Tritt A."/>
            <person name="Riley R."/>
            <person name="Hundley H."/>
            <person name="Johnson J."/>
            <person name="Lipzen A."/>
            <person name="Barry K."/>
            <person name="Lang B.F."/>
            <person name="Cuomo C.A."/>
            <person name="Buchler N.E."/>
            <person name="Grigoriev I.V."/>
            <person name="Spatafora J.W."/>
            <person name="Stajich J.E."/>
            <person name="James T.Y."/>
        </authorList>
    </citation>
    <scope>NUCLEOTIDE SEQUENCE</scope>
    <source>
        <strain evidence="2">AG</strain>
    </source>
</reference>
<proteinExistence type="predicted"/>
<feature type="transmembrane region" description="Helical" evidence="1">
    <location>
        <begin position="114"/>
        <end position="131"/>
    </location>
</feature>
<protein>
    <recommendedName>
        <fullName evidence="4">Transmembrane protein</fullName>
    </recommendedName>
</protein>
<name>A0AAD5HD15_UMBRA</name>
<evidence type="ECO:0000256" key="1">
    <source>
        <dbReference type="SAM" id="Phobius"/>
    </source>
</evidence>